<dbReference type="OrthoDB" id="4070435at2759"/>
<dbReference type="HOGENOM" id="CLU_273636_0_0_1"/>
<dbReference type="GeneID" id="34687600"/>
<dbReference type="Proteomes" id="UP000054304">
    <property type="component" value="Unassembled WGS sequence"/>
</dbReference>
<name>A0A0C7N1S1_9SACH</name>
<dbReference type="STRING" id="1245769.A0A0C7N1S1"/>
<dbReference type="EMBL" id="LN736369">
    <property type="protein sequence ID" value="CEP64069.1"/>
    <property type="molecule type" value="Genomic_DNA"/>
</dbReference>
<sequence length="1175" mass="133494">MAFEKFTDFEGISIEEIDNEWWFDLSDQREVKLRTGERQWFKEKLTIPCQVPICCEDIRVVRDIHKFSDLSMVQDIQPKSFAPLESLRDELGKALTEKTAQDDPETLDDSDLELLAGDDYFVEDTHIEKKGQVKSAATVRTRLIASRGTLKSDFKEQVFPCPFDIIDCKIRYSSLEKTDDVAIILSSEGLIYSVAFDAKLNPVVLQWWELKKIDGVPCGICMLSSSSQFVITTDTTLKFYKFIDAYHFELVSNWHLMDTAISATAFLSSGDRKDHFMLFTALKRRKEVILCLTQWGSPDQERKEVHTLTLLDGEPISNIVSLDDSRCLAFTNTDIKLVSANQILSGELTFESFKRSMFGSRVTKCFDDPILLSRIRSFKEDLQDAVHCSVIATSNGALCCCLSEEDGPVTFLALTRVKGLDNAFLLDNSSTSDDCYTVTISAYGQLTDICLDLRNIDELDKDFKISSSQNIRSSKIISAGHQPAQSIAYVPRLQTQLDQQDRPCLLSQSTLSLISPKEPVQTCSVLYSTRSFKAVSTLNVIDCLDLPEKWQRQLFGDVSKGGFQHLILNETRTGKSSLLLIEWTADYSTHKLTELDDLLRDDLNCTIAVHFTDHNIVQVTSHVLSVDGFESNDWHSYQFNFSANGAVCDRERLIVWNSDSGNMLFIKDVNDTRFEMYHELKIPFKDSHSKITAVMFANDEHGLESIRVVSGETVYQVYWDDLDSLENAFKEVNEVQVHYGSTYGAESVLSDLNGGVYRWRTDDCMPAKLRLDKLNVESEFGFPWEIRFVSKSECVLFSPRRMYLLKLTDMSFVEISLGFHKKHATMIDARISGKLLFVLFSDGLEVLFRSSLTYTRLHLPVKNARIKHKKFLHLDRINRMLIVNWSRKTLESLKLENGRLMLLDSQCLEAFSTIIETIELKSNAGPINVLIAGSTDSGHWLLKLLQVVPLPGKLITRDASTHRFEGPIPENVQLVPVSESSFWISFDTHLQLFSLDHDTLSPMGVVEHSEEKFESLDARPDILVALKRNGDFKVKTRQNDGTWLSADILRNPSSSLKYHKTLVISRDLVVMVGECHDILAACAVMTFFTPLRDEVVYFNDIWFAERIKDVKYSHKNEELCVLLESGNVTFLGSQREYHKVSHVIGQRVRIGPAQGKIGQTGCWDIMPHQLVLSQT</sequence>
<accession>A0A0C7N1S1</accession>
<gene>
    <name evidence="1" type="ORF">LALA0_S10e01574g</name>
</gene>
<protein>
    <submittedName>
        <fullName evidence="1">LALA0S10e01574g1_1</fullName>
    </submittedName>
</protein>
<keyword evidence="2" id="KW-1185">Reference proteome</keyword>
<proteinExistence type="predicted"/>
<dbReference type="AlphaFoldDB" id="A0A0C7N1S1"/>
<reference evidence="1 2" key="1">
    <citation type="submission" date="2014-12" db="EMBL/GenBank/DDBJ databases">
        <authorList>
            <person name="Neuveglise Cecile"/>
        </authorList>
    </citation>
    <scope>NUCLEOTIDE SEQUENCE [LARGE SCALE GENOMIC DNA]</scope>
    <source>
        <strain evidence="1 2">CBS 12615</strain>
    </source>
</reference>
<evidence type="ECO:0000313" key="1">
    <source>
        <dbReference type="EMBL" id="CEP64069.1"/>
    </source>
</evidence>
<organism evidence="1 2">
    <name type="scientific">Lachancea lanzarotensis</name>
    <dbReference type="NCBI Taxonomy" id="1245769"/>
    <lineage>
        <taxon>Eukaryota</taxon>
        <taxon>Fungi</taxon>
        <taxon>Dikarya</taxon>
        <taxon>Ascomycota</taxon>
        <taxon>Saccharomycotina</taxon>
        <taxon>Saccharomycetes</taxon>
        <taxon>Saccharomycetales</taxon>
        <taxon>Saccharomycetaceae</taxon>
        <taxon>Lachancea</taxon>
    </lineage>
</organism>
<dbReference type="RefSeq" id="XP_022630279.1">
    <property type="nucleotide sequence ID" value="XM_022775408.1"/>
</dbReference>
<evidence type="ECO:0000313" key="2">
    <source>
        <dbReference type="Proteomes" id="UP000054304"/>
    </source>
</evidence>